<evidence type="ECO:0000256" key="2">
    <source>
        <dbReference type="ARBA" id="ARBA00022692"/>
    </source>
</evidence>
<dbReference type="Pfam" id="PF04140">
    <property type="entry name" value="ICMT"/>
    <property type="match status" value="1"/>
</dbReference>
<accession>A0A380BX65</accession>
<evidence type="ECO:0000313" key="7">
    <source>
        <dbReference type="EMBL" id="SUJ07745.1"/>
    </source>
</evidence>
<keyword evidence="3 5" id="KW-1133">Transmembrane helix</keyword>
<keyword evidence="2 5" id="KW-0812">Transmembrane</keyword>
<organism evidence="7 8">
    <name type="scientific">Staphylococcus arlettae</name>
    <dbReference type="NCBI Taxonomy" id="29378"/>
    <lineage>
        <taxon>Bacteria</taxon>
        <taxon>Bacillati</taxon>
        <taxon>Bacillota</taxon>
        <taxon>Bacilli</taxon>
        <taxon>Bacillales</taxon>
        <taxon>Staphylococcaceae</taxon>
        <taxon>Staphylococcus</taxon>
    </lineage>
</organism>
<name>A0A380BX65_9STAP</name>
<proteinExistence type="predicted"/>
<protein>
    <submittedName>
        <fullName evidence="6">Membrane protein</fullName>
    </submittedName>
    <submittedName>
        <fullName evidence="7">Membrane spanning protein</fullName>
    </submittedName>
</protein>
<reference evidence="6 9" key="2">
    <citation type="submission" date="2019-07" db="EMBL/GenBank/DDBJ databases">
        <title>Whole genome shotgun sequence of Staphylococcus arlettae NBRC 109765.</title>
        <authorList>
            <person name="Hosoyama A."/>
            <person name="Uohara A."/>
            <person name="Ohji S."/>
            <person name="Ichikawa N."/>
        </authorList>
    </citation>
    <scope>NUCLEOTIDE SEQUENCE [LARGE SCALE GENOMIC DNA]</scope>
    <source>
        <strain evidence="6 9">NBRC 109765</strain>
    </source>
</reference>
<dbReference type="EMBL" id="BKAV01000015">
    <property type="protein sequence ID" value="GEQ00423.1"/>
    <property type="molecule type" value="Genomic_DNA"/>
</dbReference>
<gene>
    <name evidence="7" type="ORF">NCTC12413_00178</name>
    <name evidence="6" type="ORF">SAR03_14600</name>
</gene>
<dbReference type="AlphaFoldDB" id="A0A380BX65"/>
<feature type="transmembrane region" description="Helical" evidence="5">
    <location>
        <begin position="40"/>
        <end position="60"/>
    </location>
</feature>
<dbReference type="EMBL" id="UGZE01000001">
    <property type="protein sequence ID" value="SUJ07745.1"/>
    <property type="molecule type" value="Genomic_DNA"/>
</dbReference>
<dbReference type="GO" id="GO:0004671">
    <property type="term" value="F:protein C-terminal S-isoprenylcysteine carboxyl O-methyltransferase activity"/>
    <property type="evidence" value="ECO:0007669"/>
    <property type="project" value="InterPro"/>
</dbReference>
<dbReference type="Gene3D" id="1.20.120.1630">
    <property type="match status" value="1"/>
</dbReference>
<dbReference type="GO" id="GO:0016020">
    <property type="term" value="C:membrane"/>
    <property type="evidence" value="ECO:0007669"/>
    <property type="project" value="UniProtKB-SubCell"/>
</dbReference>
<dbReference type="PANTHER" id="PTHR43847:SF1">
    <property type="entry name" value="BLL3993 PROTEIN"/>
    <property type="match status" value="1"/>
</dbReference>
<evidence type="ECO:0000256" key="1">
    <source>
        <dbReference type="ARBA" id="ARBA00004141"/>
    </source>
</evidence>
<keyword evidence="4 5" id="KW-0472">Membrane</keyword>
<dbReference type="PANTHER" id="PTHR43847">
    <property type="entry name" value="BLL3993 PROTEIN"/>
    <property type="match status" value="1"/>
</dbReference>
<evidence type="ECO:0000256" key="4">
    <source>
        <dbReference type="ARBA" id="ARBA00023136"/>
    </source>
</evidence>
<feature type="transmembrane region" description="Helical" evidence="5">
    <location>
        <begin position="128"/>
        <end position="152"/>
    </location>
</feature>
<evidence type="ECO:0000313" key="8">
    <source>
        <dbReference type="Proteomes" id="UP000254956"/>
    </source>
</evidence>
<dbReference type="Proteomes" id="UP000254956">
    <property type="component" value="Unassembled WGS sequence"/>
</dbReference>
<dbReference type="InterPro" id="IPR007269">
    <property type="entry name" value="ICMT_MeTrfase"/>
</dbReference>
<reference evidence="7 8" key="1">
    <citation type="submission" date="2018-06" db="EMBL/GenBank/DDBJ databases">
        <authorList>
            <consortium name="Pathogen Informatics"/>
            <person name="Doyle S."/>
        </authorList>
    </citation>
    <scope>NUCLEOTIDE SEQUENCE [LARGE SCALE GENOMIC DNA]</scope>
    <source>
        <strain evidence="7 8">NCTC12413</strain>
    </source>
</reference>
<evidence type="ECO:0000313" key="9">
    <source>
        <dbReference type="Proteomes" id="UP000321598"/>
    </source>
</evidence>
<keyword evidence="9" id="KW-1185">Reference proteome</keyword>
<evidence type="ECO:0000256" key="5">
    <source>
        <dbReference type="SAM" id="Phobius"/>
    </source>
</evidence>
<dbReference type="InterPro" id="IPR052527">
    <property type="entry name" value="Metal_cation-efflux_comp"/>
</dbReference>
<evidence type="ECO:0000313" key="6">
    <source>
        <dbReference type="EMBL" id="GEQ00423.1"/>
    </source>
</evidence>
<dbReference type="RefSeq" id="WP_103388293.1">
    <property type="nucleotide sequence ID" value="NZ_BKAV01000015.1"/>
</dbReference>
<sequence>MIILIVFGFFILRLYSLVISIRHAKQLQLQGATEYGKRNSTWLALTHIAIYVSATIEAWLQQTTMNRLSVIGLALMIFAYIILFMVIKTLGAIWTLKLYILPHHPIIKSGLFKITKHPNYFLNIVPELLGLLLLTQAGFAALLLLPYAYLLWQRIHQEERLMHI</sequence>
<feature type="transmembrane region" description="Helical" evidence="5">
    <location>
        <begin position="72"/>
        <end position="94"/>
    </location>
</feature>
<dbReference type="Proteomes" id="UP000321598">
    <property type="component" value="Unassembled WGS sequence"/>
</dbReference>
<comment type="subcellular location">
    <subcellularLocation>
        <location evidence="1">Membrane</location>
        <topology evidence="1">Multi-pass membrane protein</topology>
    </subcellularLocation>
</comment>
<evidence type="ECO:0000256" key="3">
    <source>
        <dbReference type="ARBA" id="ARBA00022989"/>
    </source>
</evidence>
<dbReference type="OrthoDB" id="5363370at2"/>